<dbReference type="Gene3D" id="3.40.50.1820">
    <property type="entry name" value="alpha/beta hydrolase"/>
    <property type="match status" value="1"/>
</dbReference>
<name>A0AAW9SCM5_9RHOB</name>
<dbReference type="GO" id="GO:0003677">
    <property type="term" value="F:DNA binding"/>
    <property type="evidence" value="ECO:0007669"/>
    <property type="project" value="UniProtKB-UniRule"/>
</dbReference>
<keyword evidence="5" id="KW-1185">Reference proteome</keyword>
<dbReference type="AlphaFoldDB" id="A0AAW9SCM5"/>
<dbReference type="PROSITE" id="PS51755">
    <property type="entry name" value="OMPR_PHOB"/>
    <property type="match status" value="1"/>
</dbReference>
<dbReference type="SUPFAM" id="SSF46894">
    <property type="entry name" value="C-terminal effector domain of the bipartite response regulators"/>
    <property type="match status" value="1"/>
</dbReference>
<dbReference type="CDD" id="cd00383">
    <property type="entry name" value="trans_reg_C"/>
    <property type="match status" value="1"/>
</dbReference>
<dbReference type="InterPro" id="IPR016032">
    <property type="entry name" value="Sig_transdc_resp-reg_C-effctor"/>
</dbReference>
<evidence type="ECO:0000313" key="4">
    <source>
        <dbReference type="EMBL" id="MEN9062544.1"/>
    </source>
</evidence>
<evidence type="ECO:0000259" key="3">
    <source>
        <dbReference type="PROSITE" id="PS51755"/>
    </source>
</evidence>
<evidence type="ECO:0000256" key="1">
    <source>
        <dbReference type="ARBA" id="ARBA00023125"/>
    </source>
</evidence>
<feature type="domain" description="OmpR/PhoB-type" evidence="3">
    <location>
        <begin position="1"/>
        <end position="98"/>
    </location>
</feature>
<dbReference type="InterPro" id="IPR000073">
    <property type="entry name" value="AB_hydrolase_1"/>
</dbReference>
<dbReference type="InterPro" id="IPR050471">
    <property type="entry name" value="AB_hydrolase"/>
</dbReference>
<gene>
    <name evidence="4" type="ORF">ABFB10_17695</name>
</gene>
<dbReference type="SMART" id="SM00862">
    <property type="entry name" value="Trans_reg_C"/>
    <property type="match status" value="1"/>
</dbReference>
<feature type="DNA-binding region" description="OmpR/PhoB-type" evidence="2">
    <location>
        <begin position="1"/>
        <end position="98"/>
    </location>
</feature>
<dbReference type="Proteomes" id="UP001428774">
    <property type="component" value="Unassembled WGS sequence"/>
</dbReference>
<dbReference type="GO" id="GO:0016787">
    <property type="term" value="F:hydrolase activity"/>
    <property type="evidence" value="ECO:0007669"/>
    <property type="project" value="UniProtKB-KW"/>
</dbReference>
<dbReference type="EMBL" id="JBDNCH010000002">
    <property type="protein sequence ID" value="MEN9062544.1"/>
    <property type="molecule type" value="Genomic_DNA"/>
</dbReference>
<dbReference type="Pfam" id="PF00486">
    <property type="entry name" value="Trans_reg_C"/>
    <property type="match status" value="1"/>
</dbReference>
<evidence type="ECO:0000313" key="5">
    <source>
        <dbReference type="Proteomes" id="UP001428774"/>
    </source>
</evidence>
<protein>
    <submittedName>
        <fullName evidence="4">Alpha/beta fold hydrolase</fullName>
    </submittedName>
</protein>
<reference evidence="4 5" key="1">
    <citation type="submission" date="2024-05" db="EMBL/GenBank/DDBJ databases">
        <title>Genome sequence of Ponticoccus litoralis KCCM 90028.</title>
        <authorList>
            <person name="Kim J.M."/>
            <person name="Lee J.K."/>
            <person name="Choi B.J."/>
            <person name="Bayburt H."/>
            <person name="Baek J.H."/>
            <person name="Jeon C.O."/>
        </authorList>
    </citation>
    <scope>NUCLEOTIDE SEQUENCE [LARGE SCALE GENOMIC DNA]</scope>
    <source>
        <strain evidence="4 5">KCCM 90028</strain>
    </source>
</reference>
<organism evidence="4 5">
    <name type="scientific">Ponticoccus litoralis</name>
    <dbReference type="NCBI Taxonomy" id="422297"/>
    <lineage>
        <taxon>Bacteria</taxon>
        <taxon>Pseudomonadati</taxon>
        <taxon>Pseudomonadota</taxon>
        <taxon>Alphaproteobacteria</taxon>
        <taxon>Rhodobacterales</taxon>
        <taxon>Roseobacteraceae</taxon>
        <taxon>Ponticoccus</taxon>
    </lineage>
</organism>
<comment type="caution">
    <text evidence="4">The sequence shown here is derived from an EMBL/GenBank/DDBJ whole genome shotgun (WGS) entry which is preliminary data.</text>
</comment>
<dbReference type="Pfam" id="PF00561">
    <property type="entry name" value="Abhydrolase_1"/>
    <property type="match status" value="1"/>
</dbReference>
<dbReference type="GO" id="GO:0006355">
    <property type="term" value="P:regulation of DNA-templated transcription"/>
    <property type="evidence" value="ECO:0007669"/>
    <property type="project" value="InterPro"/>
</dbReference>
<evidence type="ECO:0000256" key="2">
    <source>
        <dbReference type="PROSITE-ProRule" id="PRU01091"/>
    </source>
</evidence>
<dbReference type="RefSeq" id="WP_347167501.1">
    <property type="nucleotide sequence ID" value="NZ_JBDNCH010000002.1"/>
</dbReference>
<dbReference type="SUPFAM" id="SSF53474">
    <property type="entry name" value="alpha/beta-Hydrolases"/>
    <property type="match status" value="1"/>
</dbReference>
<dbReference type="GO" id="GO:0000160">
    <property type="term" value="P:phosphorelay signal transduction system"/>
    <property type="evidence" value="ECO:0007669"/>
    <property type="project" value="InterPro"/>
</dbReference>
<dbReference type="PANTHER" id="PTHR43433:SF8">
    <property type="entry name" value="BIFUNCTIONAL LIPASE_ADENYLATE CYCLASE LIPJ"/>
    <property type="match status" value="1"/>
</dbReference>
<dbReference type="InterPro" id="IPR036388">
    <property type="entry name" value="WH-like_DNA-bd_sf"/>
</dbReference>
<keyword evidence="4" id="KW-0378">Hydrolase</keyword>
<dbReference type="InterPro" id="IPR001867">
    <property type="entry name" value="OmpR/PhoB-type_DNA-bd"/>
</dbReference>
<dbReference type="InterPro" id="IPR029058">
    <property type="entry name" value="AB_hydrolase_fold"/>
</dbReference>
<keyword evidence="1 2" id="KW-0238">DNA-binding</keyword>
<accession>A0AAW9SCM5</accession>
<dbReference type="PANTHER" id="PTHR43433">
    <property type="entry name" value="HYDROLASE, ALPHA/BETA FOLD FAMILY PROTEIN"/>
    <property type="match status" value="1"/>
</dbReference>
<dbReference type="Gene3D" id="1.10.10.10">
    <property type="entry name" value="Winged helix-like DNA-binding domain superfamily/Winged helix DNA-binding domain"/>
    <property type="match status" value="1"/>
</dbReference>
<proteinExistence type="predicted"/>
<sequence>MEYRFASLCLDLARHRLTRDGAPVHVEPQVFALLALLAERAGTVVSKDTLIERVWKGQIVSEATVGARISAARAAVGDTGRAQAIIRTVPRVGLELVPEVRCTAAAPDPTVPEPPVAVPTPRLATPGRMRMARAPDGSRLAWSASGAGPPLLRAGHWLTNLDRDPDSPIWGPWLERMGRGRHLVRYDGRGTGVSGPACGPQSLDAFVDDLACVADAAGLDRFDIFASSQSVPVSLTFAARHPDRVRRIVSYGGWAQGAAMRPGARKAGMTDAMATMLRLGWGQPEGGYMRAFVSLFLPTASPEQIRAFVDLQCDPASAERAVEIRSVIAQFEVTPVLAQVRCPVLVAHVRHESLHPFGQAQHLMQHLPDAQLLPLEGQNHILMPDEPGFARLMDAVDAFLAD</sequence>